<dbReference type="FunFam" id="3.20.20.70:FF:000029">
    <property type="entry name" value="L-lactate dehydrogenase"/>
    <property type="match status" value="1"/>
</dbReference>
<keyword evidence="2 7" id="KW-0285">Flavoprotein</keyword>
<dbReference type="InterPro" id="IPR000262">
    <property type="entry name" value="FMN-dep_DH"/>
</dbReference>
<feature type="active site" description="Proton acceptor" evidence="6">
    <location>
        <position position="273"/>
    </location>
</feature>
<comment type="cofactor">
    <cofactor evidence="1">
        <name>FMN</name>
        <dbReference type="ChEBI" id="CHEBI:58210"/>
    </cofactor>
</comment>
<accession>A0A2G1QQH7</accession>
<feature type="binding site" evidence="7">
    <location>
        <begin position="325"/>
        <end position="326"/>
    </location>
    <ligand>
        <name>FMN</name>
        <dbReference type="ChEBI" id="CHEBI:58210"/>
    </ligand>
</feature>
<keyword evidence="10" id="KW-1185">Reference proteome</keyword>
<dbReference type="OrthoDB" id="9770452at2"/>
<evidence type="ECO:0000259" key="8">
    <source>
        <dbReference type="PROSITE" id="PS51349"/>
    </source>
</evidence>
<feature type="binding site" evidence="7">
    <location>
        <position position="249"/>
    </location>
    <ligand>
        <name>FMN</name>
        <dbReference type="ChEBI" id="CHEBI:58210"/>
    </ligand>
</feature>
<dbReference type="InterPro" id="IPR013785">
    <property type="entry name" value="Aldolase_TIM"/>
</dbReference>
<dbReference type="SUPFAM" id="SSF51395">
    <property type="entry name" value="FMN-linked oxidoreductases"/>
    <property type="match status" value="1"/>
</dbReference>
<evidence type="ECO:0000256" key="6">
    <source>
        <dbReference type="PIRSR" id="PIRSR000138-1"/>
    </source>
</evidence>
<dbReference type="InterPro" id="IPR012133">
    <property type="entry name" value="Alpha-hydoxy_acid_DH_FMN"/>
</dbReference>
<reference evidence="9 10" key="1">
    <citation type="submission" date="2017-10" db="EMBL/GenBank/DDBJ databases">
        <title>Sedimentibacterium mangrovi gen. nov., sp. nov., a novel member of family Phyllobacteriacea isolated from mangrove sediment.</title>
        <authorList>
            <person name="Liao H."/>
            <person name="Tian Y."/>
        </authorList>
    </citation>
    <scope>NUCLEOTIDE SEQUENCE [LARGE SCALE GENOMIC DNA]</scope>
    <source>
        <strain evidence="9 10">X9-2-2</strain>
    </source>
</reference>
<comment type="similarity">
    <text evidence="5">Belongs to the FMN-dependent alpha-hydroxy acid dehydrogenase family.</text>
</comment>
<keyword evidence="4" id="KW-0560">Oxidoreductase</keyword>
<feature type="binding site" evidence="7">
    <location>
        <position position="164"/>
    </location>
    <ligand>
        <name>glyoxylate</name>
        <dbReference type="ChEBI" id="CHEBI:36655"/>
    </ligand>
</feature>
<evidence type="ECO:0000313" key="10">
    <source>
        <dbReference type="Proteomes" id="UP000221168"/>
    </source>
</evidence>
<evidence type="ECO:0000256" key="4">
    <source>
        <dbReference type="ARBA" id="ARBA00023002"/>
    </source>
</evidence>
<organism evidence="9 10">
    <name type="scientific">Zhengella mangrovi</name>
    <dbReference type="NCBI Taxonomy" id="1982044"/>
    <lineage>
        <taxon>Bacteria</taxon>
        <taxon>Pseudomonadati</taxon>
        <taxon>Pseudomonadota</taxon>
        <taxon>Alphaproteobacteria</taxon>
        <taxon>Hyphomicrobiales</taxon>
        <taxon>Notoacmeibacteraceae</taxon>
        <taxon>Zhengella</taxon>
    </lineage>
</organism>
<dbReference type="PROSITE" id="PS51349">
    <property type="entry name" value="FMN_HYDROXY_ACID_DH_2"/>
    <property type="match status" value="1"/>
</dbReference>
<dbReference type="GO" id="GO:0004459">
    <property type="term" value="F:L-lactate dehydrogenase (NAD+) activity"/>
    <property type="evidence" value="ECO:0007669"/>
    <property type="project" value="TreeGrafter"/>
</dbReference>
<protein>
    <submittedName>
        <fullName evidence="9">Mandelate dehydrogenase</fullName>
    </submittedName>
</protein>
<dbReference type="PIRSF" id="PIRSF000138">
    <property type="entry name" value="Al-hdrx_acd_dh"/>
    <property type="match status" value="1"/>
</dbReference>
<feature type="binding site" evidence="7">
    <location>
        <position position="271"/>
    </location>
    <ligand>
        <name>FMN</name>
        <dbReference type="ChEBI" id="CHEBI:58210"/>
    </ligand>
</feature>
<evidence type="ECO:0000256" key="5">
    <source>
        <dbReference type="ARBA" id="ARBA00024042"/>
    </source>
</evidence>
<dbReference type="Gene3D" id="3.20.20.70">
    <property type="entry name" value="Aldolase class I"/>
    <property type="match status" value="1"/>
</dbReference>
<dbReference type="InterPro" id="IPR037396">
    <property type="entry name" value="FMN_HAD"/>
</dbReference>
<feature type="binding site" evidence="7">
    <location>
        <position position="128"/>
    </location>
    <ligand>
        <name>FMN</name>
        <dbReference type="ChEBI" id="CHEBI:58210"/>
    </ligand>
</feature>
<proteinExistence type="inferred from homology"/>
<feature type="binding site" evidence="7">
    <location>
        <position position="276"/>
    </location>
    <ligand>
        <name>glyoxylate</name>
        <dbReference type="ChEBI" id="CHEBI:36655"/>
    </ligand>
</feature>
<feature type="binding site" evidence="7">
    <location>
        <begin position="78"/>
        <end position="80"/>
    </location>
    <ligand>
        <name>FMN</name>
        <dbReference type="ChEBI" id="CHEBI:58210"/>
    </ligand>
</feature>
<dbReference type="EMBL" id="PDVP01000003">
    <property type="protein sequence ID" value="PHP67721.1"/>
    <property type="molecule type" value="Genomic_DNA"/>
</dbReference>
<feature type="binding site" evidence="7">
    <location>
        <position position="25"/>
    </location>
    <ligand>
        <name>glyoxylate</name>
        <dbReference type="ChEBI" id="CHEBI:36655"/>
    </ligand>
</feature>
<name>A0A2G1QQH7_9HYPH</name>
<dbReference type="GO" id="GO:0009060">
    <property type="term" value="P:aerobic respiration"/>
    <property type="evidence" value="ECO:0007669"/>
    <property type="project" value="TreeGrafter"/>
</dbReference>
<dbReference type="Proteomes" id="UP000221168">
    <property type="component" value="Unassembled WGS sequence"/>
</dbReference>
<feature type="binding site" evidence="7">
    <location>
        <position position="107"/>
    </location>
    <ligand>
        <name>FMN</name>
        <dbReference type="ChEBI" id="CHEBI:58210"/>
    </ligand>
</feature>
<gene>
    <name evidence="9" type="ORF">CSC94_08500</name>
</gene>
<keyword evidence="3 7" id="KW-0288">FMN</keyword>
<dbReference type="PANTHER" id="PTHR10578:SF107">
    <property type="entry name" value="2-HYDROXYACID OXIDASE 1"/>
    <property type="match status" value="1"/>
</dbReference>
<evidence type="ECO:0000313" key="9">
    <source>
        <dbReference type="EMBL" id="PHP67721.1"/>
    </source>
</evidence>
<feature type="binding site" evidence="7">
    <location>
        <begin position="302"/>
        <end position="306"/>
    </location>
    <ligand>
        <name>FMN</name>
        <dbReference type="ChEBI" id="CHEBI:58210"/>
    </ligand>
</feature>
<evidence type="ECO:0000256" key="7">
    <source>
        <dbReference type="PIRSR" id="PIRSR000138-2"/>
    </source>
</evidence>
<dbReference type="PANTHER" id="PTHR10578">
    <property type="entry name" value="S -2-HYDROXY-ACID OXIDASE-RELATED"/>
    <property type="match status" value="1"/>
</dbReference>
<sequence>MARCVTLDDFRRRARARLPRMVFDYLEGGAAGERGLARNREAFGRHLFEARRLTDVSQRDPSVTLLCRDYPLPLAIAPTGLNGVIHAGGDLILARAAARHGLPFCLSTASTSTIEDVARATDGEKWFQLYVLHRAQAKLFVQRALNAGFSTLILTVDVAVNGRRERDLRSGFKVPFKLTPRVVLDAAAHPAWTLSQLRNGLPRLANFETDLAADVSAQAALMNRQMDAGFDWEAFAELRDSWPHALILKGLNSAAEVARAKKAGADAVILSNHGARQLEDVAAPLDTLRAVAPAADIPLLLDSGIRSGADVVKGLAAGASMCLLGRATLYGLAAAGEAGVNDVIDMIASEIDTTLALTGYPRAREIGQHALVPLAGAS</sequence>
<feature type="binding site" evidence="7">
    <location>
        <position position="130"/>
    </location>
    <ligand>
        <name>FMN</name>
        <dbReference type="ChEBI" id="CHEBI:58210"/>
    </ligand>
</feature>
<dbReference type="GO" id="GO:0005886">
    <property type="term" value="C:plasma membrane"/>
    <property type="evidence" value="ECO:0007669"/>
    <property type="project" value="TreeGrafter"/>
</dbReference>
<comment type="caution">
    <text evidence="9">The sequence shown here is derived from an EMBL/GenBank/DDBJ whole genome shotgun (WGS) entry which is preliminary data.</text>
</comment>
<dbReference type="AlphaFoldDB" id="A0A2G1QQH7"/>
<dbReference type="RefSeq" id="WP_099305860.1">
    <property type="nucleotide sequence ID" value="NZ_PDVP01000003.1"/>
</dbReference>
<dbReference type="GO" id="GO:0010181">
    <property type="term" value="F:FMN binding"/>
    <property type="evidence" value="ECO:0007669"/>
    <property type="project" value="InterPro"/>
</dbReference>
<dbReference type="InterPro" id="IPR008259">
    <property type="entry name" value="FMN_hydac_DH_AS"/>
</dbReference>
<evidence type="ECO:0000256" key="2">
    <source>
        <dbReference type="ARBA" id="ARBA00022630"/>
    </source>
</evidence>
<feature type="binding site" evidence="7">
    <location>
        <position position="273"/>
    </location>
    <ligand>
        <name>glyoxylate</name>
        <dbReference type="ChEBI" id="CHEBI:36655"/>
    </ligand>
</feature>
<feature type="domain" description="FMN hydroxy acid dehydrogenase" evidence="8">
    <location>
        <begin position="1"/>
        <end position="376"/>
    </location>
</feature>
<dbReference type="Pfam" id="PF01070">
    <property type="entry name" value="FMN_dh"/>
    <property type="match status" value="1"/>
</dbReference>
<evidence type="ECO:0000256" key="1">
    <source>
        <dbReference type="ARBA" id="ARBA00001917"/>
    </source>
</evidence>
<evidence type="ECO:0000256" key="3">
    <source>
        <dbReference type="ARBA" id="ARBA00022643"/>
    </source>
</evidence>
<dbReference type="PROSITE" id="PS00557">
    <property type="entry name" value="FMN_HYDROXY_ACID_DH_1"/>
    <property type="match status" value="1"/>
</dbReference>
<feature type="binding site" evidence="7">
    <location>
        <position position="155"/>
    </location>
    <ligand>
        <name>FMN</name>
        <dbReference type="ChEBI" id="CHEBI:58210"/>
    </ligand>
</feature>